<reference evidence="3" key="1">
    <citation type="submission" date="2011-12" db="EMBL/GenBank/DDBJ databases">
        <title>The Draft Genome of Lepisosteus oculatus.</title>
        <authorList>
            <consortium name="The Broad Institute Genome Assembly &amp; Analysis Group"/>
            <consortium name="Computational R&amp;D Group"/>
            <consortium name="and Sequencing Platform"/>
            <person name="Di Palma F."/>
            <person name="Alfoldi J."/>
            <person name="Johnson J."/>
            <person name="Berlin A."/>
            <person name="Gnerre S."/>
            <person name="Jaffe D."/>
            <person name="MacCallum I."/>
            <person name="Young S."/>
            <person name="Walker B.J."/>
            <person name="Lander E.S."/>
            <person name="Lindblad-Toh K."/>
        </authorList>
    </citation>
    <scope>NUCLEOTIDE SEQUENCE [LARGE SCALE GENOMIC DNA]</scope>
</reference>
<name>W5MIP1_LEPOC</name>
<dbReference type="EMBL" id="AHAT01006055">
    <property type="status" value="NOT_ANNOTATED_CDS"/>
    <property type="molecule type" value="Genomic_DNA"/>
</dbReference>
<reference evidence="2" key="2">
    <citation type="submission" date="2025-08" db="UniProtKB">
        <authorList>
            <consortium name="Ensembl"/>
        </authorList>
    </citation>
    <scope>IDENTIFICATION</scope>
</reference>
<keyword evidence="1" id="KW-0732">Signal</keyword>
<dbReference type="eggNOG" id="ENOG502ST11">
    <property type="taxonomic scope" value="Eukaryota"/>
</dbReference>
<dbReference type="STRING" id="7918.ENSLOCP00000008250"/>
<sequence>MITTAVLLCVLICSGLRCVRSESLAEAGLLACELVEERVSSGLSGAPETQFVNRKAALLLARPGREADTAQRLQEAQRAGVVTFLATGSAVDVTRHVPGGTEQLQCEIRRYSTGGIQVPWKGTAGPDSAWFTCTLRHSANEFIVTAFLLYPSPAPQQPIGDADTLNTSGGALAADPG</sequence>
<feature type="chain" id="PRO_5004866176" evidence="1">
    <location>
        <begin position="22"/>
        <end position="177"/>
    </location>
</feature>
<accession>W5MIP1</accession>
<evidence type="ECO:0000256" key="1">
    <source>
        <dbReference type="SAM" id="SignalP"/>
    </source>
</evidence>
<dbReference type="Proteomes" id="UP000018468">
    <property type="component" value="Linkage group LG22"/>
</dbReference>
<dbReference type="HOGENOM" id="CLU_1517432_0_0_1"/>
<dbReference type="InParanoid" id="W5MIP1"/>
<feature type="signal peptide" evidence="1">
    <location>
        <begin position="1"/>
        <end position="21"/>
    </location>
</feature>
<evidence type="ECO:0000313" key="3">
    <source>
        <dbReference type="Proteomes" id="UP000018468"/>
    </source>
</evidence>
<dbReference type="AlphaFoldDB" id="W5MIP1"/>
<dbReference type="Ensembl" id="ENSLOCT00000008260.1">
    <property type="protein sequence ID" value="ENSLOCP00000008250.1"/>
    <property type="gene ID" value="ENSLOCG00000006827.1"/>
</dbReference>
<dbReference type="InterPro" id="IPR013783">
    <property type="entry name" value="Ig-like_fold"/>
</dbReference>
<evidence type="ECO:0000313" key="2">
    <source>
        <dbReference type="Ensembl" id="ENSLOCP00000008250.1"/>
    </source>
</evidence>
<dbReference type="Gene3D" id="2.60.40.10">
    <property type="entry name" value="Immunoglobulins"/>
    <property type="match status" value="1"/>
</dbReference>
<keyword evidence="3" id="KW-1185">Reference proteome</keyword>
<organism evidence="2 3">
    <name type="scientific">Lepisosteus oculatus</name>
    <name type="common">Spotted gar</name>
    <dbReference type="NCBI Taxonomy" id="7918"/>
    <lineage>
        <taxon>Eukaryota</taxon>
        <taxon>Metazoa</taxon>
        <taxon>Chordata</taxon>
        <taxon>Craniata</taxon>
        <taxon>Vertebrata</taxon>
        <taxon>Euteleostomi</taxon>
        <taxon>Actinopterygii</taxon>
        <taxon>Neopterygii</taxon>
        <taxon>Holostei</taxon>
        <taxon>Semionotiformes</taxon>
        <taxon>Lepisosteidae</taxon>
        <taxon>Lepisosteus</taxon>
    </lineage>
</organism>
<protein>
    <submittedName>
        <fullName evidence="2">Uncharacterized protein</fullName>
    </submittedName>
</protein>
<reference evidence="2" key="3">
    <citation type="submission" date="2025-09" db="UniProtKB">
        <authorList>
            <consortium name="Ensembl"/>
        </authorList>
    </citation>
    <scope>IDENTIFICATION</scope>
</reference>
<dbReference type="Bgee" id="ENSLOCG00000006827">
    <property type="expression patterns" value="Expressed in zone of skin and 13 other cell types or tissues"/>
</dbReference>
<proteinExistence type="predicted"/>